<dbReference type="OrthoDB" id="510215at2759"/>
<gene>
    <name evidence="2" type="ORF">COCSUDRAFT_60599</name>
</gene>
<evidence type="ECO:0000256" key="1">
    <source>
        <dbReference type="SAM" id="MobiDB-lite"/>
    </source>
</evidence>
<evidence type="ECO:0000313" key="3">
    <source>
        <dbReference type="Proteomes" id="UP000007264"/>
    </source>
</evidence>
<dbReference type="EMBL" id="AGSI01000027">
    <property type="protein sequence ID" value="EIE18112.1"/>
    <property type="molecule type" value="Genomic_DNA"/>
</dbReference>
<proteinExistence type="predicted"/>
<protein>
    <submittedName>
        <fullName evidence="2">Uncharacterized protein</fullName>
    </submittedName>
</protein>
<comment type="caution">
    <text evidence="2">The sequence shown here is derived from an EMBL/GenBank/DDBJ whole genome shotgun (WGS) entry which is preliminary data.</text>
</comment>
<dbReference type="RefSeq" id="XP_005642656.1">
    <property type="nucleotide sequence ID" value="XM_005642599.1"/>
</dbReference>
<reference evidence="2 3" key="1">
    <citation type="journal article" date="2012" name="Genome Biol.">
        <title>The genome of the polar eukaryotic microalga coccomyxa subellipsoidea reveals traits of cold adaptation.</title>
        <authorList>
            <person name="Blanc G."/>
            <person name="Agarkova I."/>
            <person name="Grimwood J."/>
            <person name="Kuo A."/>
            <person name="Brueggeman A."/>
            <person name="Dunigan D."/>
            <person name="Gurnon J."/>
            <person name="Ladunga I."/>
            <person name="Lindquist E."/>
            <person name="Lucas S."/>
            <person name="Pangilinan J."/>
            <person name="Proschold T."/>
            <person name="Salamov A."/>
            <person name="Schmutz J."/>
            <person name="Weeks D."/>
            <person name="Yamada T."/>
            <person name="Claverie J.M."/>
            <person name="Grigoriev I."/>
            <person name="Van Etten J."/>
            <person name="Lomsadze A."/>
            <person name="Borodovsky M."/>
        </authorList>
    </citation>
    <scope>NUCLEOTIDE SEQUENCE [LARGE SCALE GENOMIC DNA]</scope>
    <source>
        <strain evidence="2 3">C-169</strain>
    </source>
</reference>
<accession>I0YI93</accession>
<dbReference type="Proteomes" id="UP000007264">
    <property type="component" value="Unassembled WGS sequence"/>
</dbReference>
<keyword evidence="3" id="KW-1185">Reference proteome</keyword>
<dbReference type="GeneID" id="17036068"/>
<organism evidence="2 3">
    <name type="scientific">Coccomyxa subellipsoidea (strain C-169)</name>
    <name type="common">Green microalga</name>
    <dbReference type="NCBI Taxonomy" id="574566"/>
    <lineage>
        <taxon>Eukaryota</taxon>
        <taxon>Viridiplantae</taxon>
        <taxon>Chlorophyta</taxon>
        <taxon>core chlorophytes</taxon>
        <taxon>Trebouxiophyceae</taxon>
        <taxon>Trebouxiophyceae incertae sedis</taxon>
        <taxon>Coccomyxaceae</taxon>
        <taxon>Coccomyxa</taxon>
        <taxon>Coccomyxa subellipsoidea</taxon>
    </lineage>
</organism>
<dbReference type="eggNOG" id="ENOG502QSCC">
    <property type="taxonomic scope" value="Eukaryota"/>
</dbReference>
<name>I0YI93_COCSC</name>
<evidence type="ECO:0000313" key="2">
    <source>
        <dbReference type="EMBL" id="EIE18112.1"/>
    </source>
</evidence>
<feature type="region of interest" description="Disordered" evidence="1">
    <location>
        <begin position="1"/>
        <end position="20"/>
    </location>
</feature>
<dbReference type="KEGG" id="csl:COCSUDRAFT_60599"/>
<sequence>MEKPNVDWEASSSDSADDSGVTDATVIRVLWDRPGGRHPPDAIDFRVFGGEDLGKFSNTRTVEFEMNTGSVDKLFYNPYHRQQLFAWGPRPETAVGCALDYLFRPRPEVLDLVADSYRALQNPDALK</sequence>
<dbReference type="AlphaFoldDB" id="I0YI93"/>